<name>A0A0L8V6Z6_9BACT</name>
<dbReference type="RefSeq" id="WP_053184551.1">
    <property type="nucleotide sequence ID" value="NZ_LGIA01000167.1"/>
</dbReference>
<dbReference type="GO" id="GO:0033499">
    <property type="term" value="P:galactose catabolic process via UDP-galactose, Leloir pathway"/>
    <property type="evidence" value="ECO:0007669"/>
    <property type="project" value="TreeGrafter"/>
</dbReference>
<keyword evidence="10 11" id="KW-0119">Carbohydrate metabolism</keyword>
<sequence length="349" mass="38583">MKITSKTFGDLPNGAQADLFTLRNDNNVVIKVTNYGAIITSIETPDTNGNTTNIVCGFERLEDYLSEEYLGSYPYFGAIIGRNGNRIANGKYTIDGVEYSGAINNGPNHLHGGLEGFDKKLWKAETFENENEVGVKLSYTSVDGEEGYAGTLVTNCIYSLNNENELSIKYEAETDKKTLVNLTNHSYFNLTGGQGDIKNHELELTASKMTENIDLIPTGKIIPVAGTAFDFTTSKKLGKDIDSLPDGYDLNYVLDNEEGKFVFAGRLKETTSGRQVEVYTTQPGIQVYTGYWIPELTIRGEKKFGSYAGVALETQHYPDAPNHPEFPSTILAPGEKYEEQTVYKFGLIE</sequence>
<dbReference type="InterPro" id="IPR015443">
    <property type="entry name" value="Aldose_1-epimerase"/>
</dbReference>
<dbReference type="GO" id="GO:0004034">
    <property type="term" value="F:aldose 1-epimerase activity"/>
    <property type="evidence" value="ECO:0007669"/>
    <property type="project" value="UniProtKB-EC"/>
</dbReference>
<keyword evidence="9 11" id="KW-0413">Isomerase</keyword>
<feature type="binding site" evidence="13">
    <location>
        <position position="249"/>
    </location>
    <ligand>
        <name>beta-D-galactose</name>
        <dbReference type="ChEBI" id="CHEBI:27667"/>
    </ligand>
</feature>
<dbReference type="EMBL" id="LGIA01000167">
    <property type="protein sequence ID" value="KOH44250.1"/>
    <property type="molecule type" value="Genomic_DNA"/>
</dbReference>
<dbReference type="SUPFAM" id="SSF74650">
    <property type="entry name" value="Galactose mutarotase-like"/>
    <property type="match status" value="1"/>
</dbReference>
<evidence type="ECO:0000256" key="4">
    <source>
        <dbReference type="ARBA" id="ARBA00006206"/>
    </source>
</evidence>
<keyword evidence="16" id="KW-1185">Reference proteome</keyword>
<dbReference type="AlphaFoldDB" id="A0A0L8V6Z6"/>
<dbReference type="PIRSF" id="PIRSF005096">
    <property type="entry name" value="GALM"/>
    <property type="match status" value="1"/>
</dbReference>
<dbReference type="EC" id="5.1.3.3" evidence="6 11"/>
<dbReference type="PANTHER" id="PTHR10091:SF0">
    <property type="entry name" value="GALACTOSE MUTAROTASE"/>
    <property type="match status" value="1"/>
</dbReference>
<dbReference type="PANTHER" id="PTHR10091">
    <property type="entry name" value="ALDOSE-1-EPIMERASE"/>
    <property type="match status" value="1"/>
</dbReference>
<dbReference type="Pfam" id="PF01263">
    <property type="entry name" value="Aldose_epim"/>
    <property type="match status" value="1"/>
</dbReference>
<keyword evidence="8" id="KW-0106">Calcium</keyword>
<evidence type="ECO:0000256" key="1">
    <source>
        <dbReference type="ARBA" id="ARBA00001614"/>
    </source>
</evidence>
<comment type="subunit">
    <text evidence="5">Monomer.</text>
</comment>
<evidence type="ECO:0000256" key="12">
    <source>
        <dbReference type="PIRSR" id="PIRSR005096-1"/>
    </source>
</evidence>
<comment type="cofactor">
    <cofactor evidence="2">
        <name>Ca(2+)</name>
        <dbReference type="ChEBI" id="CHEBI:29108"/>
    </cofactor>
</comment>
<dbReference type="GO" id="GO:0030246">
    <property type="term" value="F:carbohydrate binding"/>
    <property type="evidence" value="ECO:0007669"/>
    <property type="project" value="InterPro"/>
</dbReference>
<reference evidence="16" key="1">
    <citation type="submission" date="2015-07" db="EMBL/GenBank/DDBJ databases">
        <title>Genome sequencing of Sunxiuqinia dokdonensis strain SK.</title>
        <authorList>
            <person name="Ahn S."/>
            <person name="Kim B.-C."/>
        </authorList>
    </citation>
    <scope>NUCLEOTIDE SEQUENCE [LARGE SCALE GENOMIC DNA]</scope>
    <source>
        <strain evidence="16">SK</strain>
    </source>
</reference>
<evidence type="ECO:0000256" key="10">
    <source>
        <dbReference type="ARBA" id="ARBA00023277"/>
    </source>
</evidence>
<dbReference type="OrthoDB" id="9779408at2"/>
<dbReference type="GO" id="GO:0005737">
    <property type="term" value="C:cytoplasm"/>
    <property type="evidence" value="ECO:0007669"/>
    <property type="project" value="TreeGrafter"/>
</dbReference>
<dbReference type="GO" id="GO:0006006">
    <property type="term" value="P:glucose metabolic process"/>
    <property type="evidence" value="ECO:0007669"/>
    <property type="project" value="TreeGrafter"/>
</dbReference>
<evidence type="ECO:0000256" key="2">
    <source>
        <dbReference type="ARBA" id="ARBA00001913"/>
    </source>
</evidence>
<comment type="catalytic activity">
    <reaction evidence="1 11">
        <text>alpha-D-glucose = beta-D-glucose</text>
        <dbReference type="Rhea" id="RHEA:10264"/>
        <dbReference type="ChEBI" id="CHEBI:15903"/>
        <dbReference type="ChEBI" id="CHEBI:17925"/>
        <dbReference type="EC" id="5.1.3.3"/>
    </reaction>
</comment>
<dbReference type="InterPro" id="IPR011013">
    <property type="entry name" value="Gal_mutarotase_sf_dom"/>
</dbReference>
<evidence type="ECO:0000256" key="8">
    <source>
        <dbReference type="ARBA" id="ARBA00022837"/>
    </source>
</evidence>
<dbReference type="InterPro" id="IPR047215">
    <property type="entry name" value="Galactose_mutarotase-like"/>
</dbReference>
<evidence type="ECO:0000256" key="11">
    <source>
        <dbReference type="PIRNR" id="PIRNR005096"/>
    </source>
</evidence>
<dbReference type="UniPathway" id="UPA00242"/>
<dbReference type="InterPro" id="IPR014718">
    <property type="entry name" value="GH-type_carb-bd"/>
</dbReference>
<comment type="pathway">
    <text evidence="3 11">Carbohydrate metabolism; hexose metabolism.</text>
</comment>
<evidence type="ECO:0000256" key="6">
    <source>
        <dbReference type="ARBA" id="ARBA00013185"/>
    </source>
</evidence>
<dbReference type="STRING" id="1409788.NC99_29210"/>
<feature type="active site" description="Proton acceptor" evidence="12">
    <location>
        <position position="313"/>
    </location>
</feature>
<evidence type="ECO:0000313" key="15">
    <source>
        <dbReference type="EMBL" id="KOH44250.1"/>
    </source>
</evidence>
<evidence type="ECO:0000256" key="14">
    <source>
        <dbReference type="PIRSR" id="PIRSR005096-3"/>
    </source>
</evidence>
<accession>A0A0L8V6Z6</accession>
<proteinExistence type="inferred from homology"/>
<feature type="binding site" evidence="14">
    <location>
        <begin position="185"/>
        <end position="187"/>
    </location>
    <ligand>
        <name>beta-D-galactose</name>
        <dbReference type="ChEBI" id="CHEBI:27667"/>
    </ligand>
</feature>
<dbReference type="PROSITE" id="PS00545">
    <property type="entry name" value="ALDOSE_1_EPIMERASE"/>
    <property type="match status" value="1"/>
</dbReference>
<feature type="active site" description="Proton donor" evidence="12">
    <location>
        <position position="185"/>
    </location>
</feature>
<gene>
    <name evidence="15" type="ORF">NC99_29210</name>
</gene>
<evidence type="ECO:0000256" key="9">
    <source>
        <dbReference type="ARBA" id="ARBA00023235"/>
    </source>
</evidence>
<comment type="caution">
    <text evidence="15">The sequence shown here is derived from an EMBL/GenBank/DDBJ whole genome shotgun (WGS) entry which is preliminary data.</text>
</comment>
<dbReference type="NCBIfam" id="NF008277">
    <property type="entry name" value="PRK11055.1"/>
    <property type="match status" value="1"/>
</dbReference>
<protein>
    <recommendedName>
        <fullName evidence="7 11">Aldose 1-epimerase</fullName>
        <ecNumber evidence="6 11">5.1.3.3</ecNumber>
    </recommendedName>
</protein>
<evidence type="ECO:0000256" key="3">
    <source>
        <dbReference type="ARBA" id="ARBA00005028"/>
    </source>
</evidence>
<dbReference type="Proteomes" id="UP000036958">
    <property type="component" value="Unassembled WGS sequence"/>
</dbReference>
<dbReference type="Gene3D" id="2.70.98.10">
    <property type="match status" value="1"/>
</dbReference>
<evidence type="ECO:0000256" key="7">
    <source>
        <dbReference type="ARBA" id="ARBA00014165"/>
    </source>
</evidence>
<dbReference type="PATRIC" id="fig|1409788.3.peg.3004"/>
<dbReference type="InterPro" id="IPR018052">
    <property type="entry name" value="Ald1_epimerase_CS"/>
</dbReference>
<dbReference type="CDD" id="cd09019">
    <property type="entry name" value="galactose_mutarotase_like"/>
    <property type="match status" value="1"/>
</dbReference>
<evidence type="ECO:0000313" key="16">
    <source>
        <dbReference type="Proteomes" id="UP000036958"/>
    </source>
</evidence>
<feature type="binding site" evidence="14">
    <location>
        <begin position="85"/>
        <end position="86"/>
    </location>
    <ligand>
        <name>beta-D-galactose</name>
        <dbReference type="ChEBI" id="CHEBI:27667"/>
    </ligand>
</feature>
<evidence type="ECO:0000256" key="5">
    <source>
        <dbReference type="ARBA" id="ARBA00011245"/>
    </source>
</evidence>
<comment type="similarity">
    <text evidence="4 11">Belongs to the aldose epimerase family.</text>
</comment>
<dbReference type="InterPro" id="IPR008183">
    <property type="entry name" value="Aldose_1/G6P_1-epimerase"/>
</dbReference>
<organism evidence="15 16">
    <name type="scientific">Sunxiuqinia dokdonensis</name>
    <dbReference type="NCBI Taxonomy" id="1409788"/>
    <lineage>
        <taxon>Bacteria</taxon>
        <taxon>Pseudomonadati</taxon>
        <taxon>Bacteroidota</taxon>
        <taxon>Bacteroidia</taxon>
        <taxon>Marinilabiliales</taxon>
        <taxon>Prolixibacteraceae</taxon>
        <taxon>Sunxiuqinia</taxon>
    </lineage>
</organism>
<evidence type="ECO:0000256" key="13">
    <source>
        <dbReference type="PIRSR" id="PIRSR005096-2"/>
    </source>
</evidence>